<dbReference type="PANTHER" id="PTHR32086:SF0">
    <property type="entry name" value="FANCONI ANEMIA GROUP D2 PROTEIN"/>
    <property type="match status" value="1"/>
</dbReference>
<evidence type="ECO:0000256" key="2">
    <source>
        <dbReference type="ARBA" id="ARBA00022499"/>
    </source>
</evidence>
<organism evidence="7">
    <name type="scientific">Rhipicephalus microplus</name>
    <name type="common">Cattle tick</name>
    <name type="synonym">Boophilus microplus</name>
    <dbReference type="NCBI Taxonomy" id="6941"/>
    <lineage>
        <taxon>Eukaryota</taxon>
        <taxon>Metazoa</taxon>
        <taxon>Ecdysozoa</taxon>
        <taxon>Arthropoda</taxon>
        <taxon>Chelicerata</taxon>
        <taxon>Arachnida</taxon>
        <taxon>Acari</taxon>
        <taxon>Parasitiformes</taxon>
        <taxon>Ixodida</taxon>
        <taxon>Ixodoidea</taxon>
        <taxon>Ixodidae</taxon>
        <taxon>Rhipicephalinae</taxon>
        <taxon>Rhipicephalus</taxon>
        <taxon>Boophilus</taxon>
    </lineage>
</organism>
<dbReference type="GO" id="GO:0036297">
    <property type="term" value="P:interstrand cross-link repair"/>
    <property type="evidence" value="ECO:0007669"/>
    <property type="project" value="TreeGrafter"/>
</dbReference>
<sequence length="648" mass="72042">MVDRIRRIVELQKCLEKWLQGVPGYLPPLAVFDIDDADTKPPVVNNPVGKKKRKGKAAGKGKKRKLFSDDEDSGDEAGPSTRPASSPDPDEDGAESGNDDEEALEPEVTAMGSLSASWRPFLRELDFDVFDILNVGLVTNGSEKSSSKLTTTELLFVLGELAAKLDWALPSSGPKRAFPFKAKVPRDVGFSNLALSPKPDVVKFMVSVVPHLCSLLEDVSGYFQDLISQNDGIVDAASMFTSTAKETASCMTLLLTCLNAFFSWNGFETSDNRDQLCEAFRSISDRIGTTQLTQAYVMALGKRAFSYFAKFAESVTDPAGATALLRLLGTVADRSQMYSLEQRGIREVAEGFLRRNWLCRVGTSNVPQRPQGTHFNECLQVMLSTFLSESECVLQSLHELATDCLPSILEESPPAQQEEEQSKQFPTLDKSTLNVYYKTMFSNLADGVQSLSVKVVTNQEEKVQQLEKWTLAVEIFHKLVEVVKKLPVRKNLAVCLKFGRQFLDSFLRNGMPLLDSLFKSHTAEVQALLKNLQQSTRYLQHICSHSKLVKDVSLTGQVPAVRKTLEVFVFRVKAMLTVNHCREAFWVGNLKNRDLKGEEILTQPLPEDTDEEMPPADDAEDGNDSDASHNSEENEVDEPMEPEVSEEF</sequence>
<dbReference type="AlphaFoldDB" id="A0A6M2D067"/>
<dbReference type="GO" id="GO:0005634">
    <property type="term" value="C:nucleus"/>
    <property type="evidence" value="ECO:0007669"/>
    <property type="project" value="UniProtKB-SubCell"/>
</dbReference>
<feature type="compositionally biased region" description="Acidic residues" evidence="6">
    <location>
        <begin position="607"/>
        <end position="624"/>
    </location>
</feature>
<name>A0A6M2D067_RHIMP</name>
<feature type="compositionally biased region" description="Acidic residues" evidence="6">
    <location>
        <begin position="633"/>
        <end position="648"/>
    </location>
</feature>
<dbReference type="Pfam" id="PF14631">
    <property type="entry name" value="FancD2"/>
    <property type="match status" value="1"/>
</dbReference>
<evidence type="ECO:0000256" key="5">
    <source>
        <dbReference type="ARBA" id="ARBA00093456"/>
    </source>
</evidence>
<dbReference type="EMBL" id="GHWJ01006762">
    <property type="protein sequence ID" value="NOV39499.1"/>
    <property type="molecule type" value="Transcribed_RNA"/>
</dbReference>
<feature type="region of interest" description="Disordered" evidence="6">
    <location>
        <begin position="598"/>
        <end position="648"/>
    </location>
</feature>
<dbReference type="VEuPathDB" id="VectorBase:LOC119178095"/>
<dbReference type="GO" id="GO:0070182">
    <property type="term" value="F:DNA polymerase binding"/>
    <property type="evidence" value="ECO:0007669"/>
    <property type="project" value="TreeGrafter"/>
</dbReference>
<evidence type="ECO:0000256" key="4">
    <source>
        <dbReference type="ARBA" id="ARBA00023242"/>
    </source>
</evidence>
<evidence type="ECO:0000256" key="6">
    <source>
        <dbReference type="SAM" id="MobiDB-lite"/>
    </source>
</evidence>
<feature type="compositionally biased region" description="Acidic residues" evidence="6">
    <location>
        <begin position="88"/>
        <end position="101"/>
    </location>
</feature>
<dbReference type="GO" id="GO:1990918">
    <property type="term" value="P:double-strand break repair involved in meiotic recombination"/>
    <property type="evidence" value="ECO:0007669"/>
    <property type="project" value="TreeGrafter"/>
</dbReference>
<reference evidence="7" key="1">
    <citation type="submission" date="2019-09" db="EMBL/GenBank/DDBJ databases">
        <title>Organ-specific transcriptomic study of the physiology of the cattle tick, Rhipicephalus microplus.</title>
        <authorList>
            <person name="Tirloni L."/>
            <person name="Braz G."/>
            <person name="Gandara A.C.P."/>
            <person name="Sabadin G.A."/>
            <person name="da Silva R.M."/>
            <person name="Guizzo M.G."/>
            <person name="Machado J.A."/>
            <person name="Costa E.P."/>
            <person name="Gomes H.F."/>
            <person name="Moraes J."/>
            <person name="Mota M.B.S."/>
            <person name="Mesquita R.D."/>
            <person name="Alvarenga P.H."/>
            <person name="Alves F."/>
            <person name="Seixas A."/>
            <person name="da Fonseca R.N."/>
            <person name="Fogaca A."/>
            <person name="Logullo C."/>
            <person name="Tanaka A."/>
            <person name="Daffre S."/>
            <person name="Termignoni C."/>
            <person name="Vaz I.S.Jr."/>
            <person name="Oliveira P.L."/>
            <person name="Ribeiro J.M."/>
        </authorList>
    </citation>
    <scope>NUCLEOTIDE SEQUENCE</scope>
    <source>
        <strain evidence="7">Porto Alegre</strain>
    </source>
</reference>
<feature type="region of interest" description="Disordered" evidence="6">
    <location>
        <begin position="36"/>
        <end position="101"/>
    </location>
</feature>
<comment type="subcellular location">
    <subcellularLocation>
        <location evidence="1">Nucleus</location>
    </subcellularLocation>
</comment>
<dbReference type="GO" id="GO:0000793">
    <property type="term" value="C:condensed chromosome"/>
    <property type="evidence" value="ECO:0007669"/>
    <property type="project" value="TreeGrafter"/>
</dbReference>
<comment type="similarity">
    <text evidence="5">Belongs to the Fanconi anemia protein FANCD2 family.</text>
</comment>
<dbReference type="InterPro" id="IPR029448">
    <property type="entry name" value="FANCD2"/>
</dbReference>
<accession>A0A6M2D067</accession>
<dbReference type="GO" id="GO:0007129">
    <property type="term" value="P:homologous chromosome pairing at meiosis"/>
    <property type="evidence" value="ECO:0007669"/>
    <property type="project" value="TreeGrafter"/>
</dbReference>
<keyword evidence="4" id="KW-0539">Nucleus</keyword>
<dbReference type="PANTHER" id="PTHR32086">
    <property type="entry name" value="FANCONI ANEMIA GROUP D2 PROTEIN"/>
    <property type="match status" value="1"/>
</dbReference>
<evidence type="ECO:0000313" key="7">
    <source>
        <dbReference type="EMBL" id="NOV39499.1"/>
    </source>
</evidence>
<dbReference type="GO" id="GO:0031573">
    <property type="term" value="P:mitotic intra-S DNA damage checkpoint signaling"/>
    <property type="evidence" value="ECO:0007669"/>
    <property type="project" value="TreeGrafter"/>
</dbReference>
<protein>
    <submittedName>
        <fullName evidence="7">Uncharacterized protein</fullName>
    </submittedName>
</protein>
<keyword evidence="3" id="KW-0832">Ubl conjugation</keyword>
<keyword evidence="2" id="KW-1017">Isopeptide bond</keyword>
<dbReference type="OrthoDB" id="6487772at2759"/>
<feature type="compositionally biased region" description="Basic residues" evidence="6">
    <location>
        <begin position="49"/>
        <end position="65"/>
    </location>
</feature>
<evidence type="ECO:0000256" key="3">
    <source>
        <dbReference type="ARBA" id="ARBA00022843"/>
    </source>
</evidence>
<proteinExistence type="inferred from homology"/>
<evidence type="ECO:0000256" key="1">
    <source>
        <dbReference type="ARBA" id="ARBA00004123"/>
    </source>
</evidence>